<dbReference type="EMBL" id="CAESAP020000399">
    <property type="protein sequence ID" value="CAB5507617.1"/>
    <property type="molecule type" value="Genomic_DNA"/>
</dbReference>
<sequence>MKFLLDFFPIALFFVVYKTMGLYPAIYAMIGATMLQMLVARVQTGKFEKMHLITLSLLVVFGGITLAVRDPAFLMWKVSVLYVAFALALIGSLWIGEKTLMQRMVGKELDLPQEVWKRLTWFWGLGFVAIAIVNGYYVRLALAARENLFAATTLDEKIELTELDCVALATDIAVQFCQNAQQTEESWVNFKLFGTMGLTFVLIVLTVVLMSKYLKEKEV</sequence>
<accession>A0ACA8ZTK7</accession>
<name>A0ACA8ZTK7_9GAMM</name>
<protein>
    <submittedName>
        <fullName evidence="1">Intracellular septation protein IspA</fullName>
    </submittedName>
</protein>
<keyword evidence="2" id="KW-1185">Reference proteome</keyword>
<organism evidence="1 2">
    <name type="scientific">Bathymodiolus azoricus thioautotrophic gill symbiont</name>
    <dbReference type="NCBI Taxonomy" id="235205"/>
    <lineage>
        <taxon>Bacteria</taxon>
        <taxon>Pseudomonadati</taxon>
        <taxon>Pseudomonadota</taxon>
        <taxon>Gammaproteobacteria</taxon>
        <taxon>sulfur-oxidizing symbionts</taxon>
    </lineage>
</organism>
<gene>
    <name evidence="1" type="ORF">AZO1586R_2488</name>
</gene>
<evidence type="ECO:0000313" key="1">
    <source>
        <dbReference type="EMBL" id="CAB5507617.1"/>
    </source>
</evidence>
<proteinExistence type="predicted"/>
<comment type="caution">
    <text evidence="1">The sequence shown here is derived from an EMBL/GenBank/DDBJ whole genome shotgun (WGS) entry which is preliminary data.</text>
</comment>
<dbReference type="Proteomes" id="UP000635628">
    <property type="component" value="Unassembled WGS sequence"/>
</dbReference>
<reference evidence="1" key="1">
    <citation type="submission" date="2020-05" db="EMBL/GenBank/DDBJ databases">
        <authorList>
            <person name="Petersen J."/>
            <person name="Sayavedra L."/>
        </authorList>
    </citation>
    <scope>NUCLEOTIDE SEQUENCE</scope>
    <source>
        <strain evidence="1">B azoricus SOX Menez Gwen</strain>
    </source>
</reference>
<evidence type="ECO:0000313" key="2">
    <source>
        <dbReference type="Proteomes" id="UP000635628"/>
    </source>
</evidence>